<accession>A0A9D2HZ24</accession>
<keyword evidence="1" id="KW-0227">DNA damage</keyword>
<reference evidence="3" key="2">
    <citation type="submission" date="2021-04" db="EMBL/GenBank/DDBJ databases">
        <authorList>
            <person name="Gilroy R."/>
        </authorList>
    </citation>
    <scope>NUCLEOTIDE SEQUENCE</scope>
    <source>
        <strain evidence="3">ChiHjej12B11-9795</strain>
    </source>
</reference>
<dbReference type="Proteomes" id="UP000823862">
    <property type="component" value="Unassembled WGS sequence"/>
</dbReference>
<dbReference type="InterPro" id="IPR014048">
    <property type="entry name" value="MethylDNA_cys_MeTrfase_DNA-bd"/>
</dbReference>
<sequence length="119" mass="13282">MVVDVEAFRQEVFGIVAAIPYGKVTTYGQLAWLAGFPTCSRLVGRVLRGAPATLDMSSHRVVNSQGRTVPHWREQRELLEAEGVVFKDNGCVDLRCCRWLLPDMEAEKTSCPATDRKTD</sequence>
<dbReference type="EMBL" id="DWZI01000047">
    <property type="protein sequence ID" value="HJA86482.1"/>
    <property type="molecule type" value="Genomic_DNA"/>
</dbReference>
<evidence type="ECO:0000313" key="3">
    <source>
        <dbReference type="EMBL" id="HJA86482.1"/>
    </source>
</evidence>
<evidence type="ECO:0000259" key="2">
    <source>
        <dbReference type="Pfam" id="PF01035"/>
    </source>
</evidence>
<dbReference type="Gene3D" id="1.10.10.10">
    <property type="entry name" value="Winged helix-like DNA-binding domain superfamily/Winged helix DNA-binding domain"/>
    <property type="match status" value="1"/>
</dbReference>
<dbReference type="SUPFAM" id="SSF46767">
    <property type="entry name" value="Methylated DNA-protein cysteine methyltransferase, C-terminal domain"/>
    <property type="match status" value="1"/>
</dbReference>
<evidence type="ECO:0000256" key="1">
    <source>
        <dbReference type="ARBA" id="ARBA00022763"/>
    </source>
</evidence>
<dbReference type="GO" id="GO:0006281">
    <property type="term" value="P:DNA repair"/>
    <property type="evidence" value="ECO:0007669"/>
    <property type="project" value="InterPro"/>
</dbReference>
<reference evidence="3" key="1">
    <citation type="journal article" date="2021" name="PeerJ">
        <title>Extensive microbial diversity within the chicken gut microbiome revealed by metagenomics and culture.</title>
        <authorList>
            <person name="Gilroy R."/>
            <person name="Ravi A."/>
            <person name="Getino M."/>
            <person name="Pursley I."/>
            <person name="Horton D.L."/>
            <person name="Alikhan N.F."/>
            <person name="Baker D."/>
            <person name="Gharbi K."/>
            <person name="Hall N."/>
            <person name="Watson M."/>
            <person name="Adriaenssens E.M."/>
            <person name="Foster-Nyarko E."/>
            <person name="Jarju S."/>
            <person name="Secka A."/>
            <person name="Antonio M."/>
            <person name="Oren A."/>
            <person name="Chaudhuri R.R."/>
            <person name="La Ragione R."/>
            <person name="Hildebrand F."/>
            <person name="Pallen M.J."/>
        </authorList>
    </citation>
    <scope>NUCLEOTIDE SEQUENCE</scope>
    <source>
        <strain evidence="3">ChiHjej12B11-9795</strain>
    </source>
</reference>
<dbReference type="InterPro" id="IPR052520">
    <property type="entry name" value="ATL_DNA_repair"/>
</dbReference>
<dbReference type="PANTHER" id="PTHR42942">
    <property type="entry name" value="6-O-METHYLGUANINE DNA METHYLTRANSFERASE"/>
    <property type="match status" value="1"/>
</dbReference>
<dbReference type="GO" id="GO:0003824">
    <property type="term" value="F:catalytic activity"/>
    <property type="evidence" value="ECO:0007669"/>
    <property type="project" value="InterPro"/>
</dbReference>
<dbReference type="CDD" id="cd06445">
    <property type="entry name" value="ATase"/>
    <property type="match status" value="1"/>
</dbReference>
<organism evidence="3 4">
    <name type="scientific">Candidatus Bacteroides avicola</name>
    <dbReference type="NCBI Taxonomy" id="2838468"/>
    <lineage>
        <taxon>Bacteria</taxon>
        <taxon>Pseudomonadati</taxon>
        <taxon>Bacteroidota</taxon>
        <taxon>Bacteroidia</taxon>
        <taxon>Bacteroidales</taxon>
        <taxon>Bacteroidaceae</taxon>
        <taxon>Bacteroides</taxon>
    </lineage>
</organism>
<dbReference type="InterPro" id="IPR036388">
    <property type="entry name" value="WH-like_DNA-bd_sf"/>
</dbReference>
<dbReference type="PANTHER" id="PTHR42942:SF1">
    <property type="entry name" value="ALKYLTRANSFERASE-LIKE PROTEIN 1"/>
    <property type="match status" value="1"/>
</dbReference>
<evidence type="ECO:0000313" key="4">
    <source>
        <dbReference type="Proteomes" id="UP000823862"/>
    </source>
</evidence>
<dbReference type="Pfam" id="PF01035">
    <property type="entry name" value="DNA_binding_1"/>
    <property type="match status" value="1"/>
</dbReference>
<gene>
    <name evidence="3" type="ORF">H9950_09910</name>
</gene>
<dbReference type="AlphaFoldDB" id="A0A9D2HZ24"/>
<dbReference type="InterPro" id="IPR036217">
    <property type="entry name" value="MethylDNA_cys_MeTrfase_DNAb"/>
</dbReference>
<name>A0A9D2HZ24_9BACE</name>
<comment type="caution">
    <text evidence="3">The sequence shown here is derived from an EMBL/GenBank/DDBJ whole genome shotgun (WGS) entry which is preliminary data.</text>
</comment>
<proteinExistence type="predicted"/>
<feature type="domain" description="Methylated-DNA-[protein]-cysteine S-methyltransferase DNA binding" evidence="2">
    <location>
        <begin position="7"/>
        <end position="84"/>
    </location>
</feature>
<protein>
    <submittedName>
        <fullName evidence="3">MGMT family protein</fullName>
    </submittedName>
</protein>